<dbReference type="RefSeq" id="WP_252083329.1">
    <property type="nucleotide sequence ID" value="NZ_CP092418.1"/>
</dbReference>
<gene>
    <name evidence="1" type="ORF">MJO52_17955</name>
</gene>
<sequence length="164" mass="18786">MSTCADLPVLECEVPEEGLKLDLVLRPREQKDGEPQYWPLFNADNPEEHFGNMLFKTHKGGVLTLRITLDLSEVPGRELEFVRYKQDHKLDGIIALTPDFRHQFRARAREVDGDYTKLIIKIRDKDRIPDRFNFLWMCVDPATGMHFVSGDPKAGVDPAPPAEN</sequence>
<protein>
    <submittedName>
        <fullName evidence="1">Uncharacterized protein</fullName>
    </submittedName>
</protein>
<reference evidence="1" key="1">
    <citation type="submission" date="2022-02" db="EMBL/GenBank/DDBJ databases">
        <title>Coral-associated bacteria.</title>
        <authorList>
            <person name="Tang K."/>
            <person name="Wang X."/>
        </authorList>
    </citation>
    <scope>NUCLEOTIDE SEQUENCE</scope>
    <source>
        <strain evidence="1">SCSIO 43006</strain>
    </source>
</reference>
<evidence type="ECO:0000313" key="1">
    <source>
        <dbReference type="EMBL" id="USD20924.1"/>
    </source>
</evidence>
<accession>A0ABY4V9K0</accession>
<proteinExistence type="predicted"/>
<organism evidence="1 2">
    <name type="scientific">Microbulbifer variabilis</name>
    <dbReference type="NCBI Taxonomy" id="266805"/>
    <lineage>
        <taxon>Bacteria</taxon>
        <taxon>Pseudomonadati</taxon>
        <taxon>Pseudomonadota</taxon>
        <taxon>Gammaproteobacteria</taxon>
        <taxon>Cellvibrionales</taxon>
        <taxon>Microbulbiferaceae</taxon>
        <taxon>Microbulbifer</taxon>
    </lineage>
</organism>
<evidence type="ECO:0000313" key="2">
    <source>
        <dbReference type="Proteomes" id="UP001055658"/>
    </source>
</evidence>
<name>A0ABY4V9K0_9GAMM</name>
<dbReference type="EMBL" id="CP092418">
    <property type="protein sequence ID" value="USD20924.1"/>
    <property type="molecule type" value="Genomic_DNA"/>
</dbReference>
<keyword evidence="2" id="KW-1185">Reference proteome</keyword>
<dbReference type="Proteomes" id="UP001055658">
    <property type="component" value="Chromosome"/>
</dbReference>